<name>A0A835SJE7_9CHLO</name>
<protein>
    <submittedName>
        <fullName evidence="2">Uncharacterized protein</fullName>
    </submittedName>
</protein>
<feature type="region of interest" description="Disordered" evidence="1">
    <location>
        <begin position="570"/>
        <end position="592"/>
    </location>
</feature>
<dbReference type="PANTHER" id="PTHR33129">
    <property type="entry name" value="PROTEIN KINASE DOMAIN-CONTAINING PROTEIN-RELATED"/>
    <property type="match status" value="1"/>
</dbReference>
<evidence type="ECO:0000256" key="1">
    <source>
        <dbReference type="SAM" id="MobiDB-lite"/>
    </source>
</evidence>
<feature type="region of interest" description="Disordered" evidence="1">
    <location>
        <begin position="605"/>
        <end position="670"/>
    </location>
</feature>
<dbReference type="InterPro" id="IPR052980">
    <property type="entry name" value="Crinkler_effector"/>
</dbReference>
<gene>
    <name evidence="2" type="ORF">HYH02_014455</name>
</gene>
<evidence type="ECO:0000313" key="3">
    <source>
        <dbReference type="Proteomes" id="UP000613740"/>
    </source>
</evidence>
<dbReference type="EMBL" id="JAEHOD010000096">
    <property type="protein sequence ID" value="KAG2428109.1"/>
    <property type="molecule type" value="Genomic_DNA"/>
</dbReference>
<comment type="caution">
    <text evidence="2">The sequence shown here is derived from an EMBL/GenBank/DDBJ whole genome shotgun (WGS) entry which is preliminary data.</text>
</comment>
<evidence type="ECO:0000313" key="2">
    <source>
        <dbReference type="EMBL" id="KAG2428109.1"/>
    </source>
</evidence>
<dbReference type="Proteomes" id="UP000613740">
    <property type="component" value="Unassembled WGS sequence"/>
</dbReference>
<keyword evidence="3" id="KW-1185">Reference proteome</keyword>
<accession>A0A835SJE7</accession>
<proteinExistence type="predicted"/>
<feature type="compositionally biased region" description="Basic and acidic residues" evidence="1">
    <location>
        <begin position="623"/>
        <end position="646"/>
    </location>
</feature>
<dbReference type="OrthoDB" id="526326at2759"/>
<feature type="compositionally biased region" description="Low complexity" evidence="1">
    <location>
        <begin position="605"/>
        <end position="622"/>
    </location>
</feature>
<dbReference type="PANTHER" id="PTHR33129:SF1">
    <property type="entry name" value="ATP-BINDING PROTEIN"/>
    <property type="match status" value="1"/>
</dbReference>
<organism evidence="2 3">
    <name type="scientific">Chlamydomonas schloesseri</name>
    <dbReference type="NCBI Taxonomy" id="2026947"/>
    <lineage>
        <taxon>Eukaryota</taxon>
        <taxon>Viridiplantae</taxon>
        <taxon>Chlorophyta</taxon>
        <taxon>core chlorophytes</taxon>
        <taxon>Chlorophyceae</taxon>
        <taxon>CS clade</taxon>
        <taxon>Chlamydomonadales</taxon>
        <taxon>Chlamydomonadaceae</taxon>
        <taxon>Chlamydomonas</taxon>
    </lineage>
</organism>
<feature type="compositionally biased region" description="Low complexity" evidence="1">
    <location>
        <begin position="649"/>
        <end position="670"/>
    </location>
</feature>
<dbReference type="AlphaFoldDB" id="A0A835SJE7"/>
<sequence length="882" mass="95417">MVTKAEAAAAVRAKTAPGKERARLLNWLDEQTDDQLHQWLIQAEDGHETIVECIKQKADPSAAGLGVGSAARAGSLPAAGGGGDGCSVEAARMMQALRKMSVLPGPGEVLKATSFHLHPDNDALFVRECYPRLFEALVCKPLPRLYIVTGTPGVGKSWFFYYMVARLLKSTRPPPFIVWEHLTVPNMAWCYKHKTGEVSFRKRSSFGGELNDDATWYISDGVPPQLNCRARTVLLTSPKRKTFKEMRKASARMLYMPLWKLDELLVCRRLLYKTVDEPLAEELYEHYGGVARSVLQLPKANPGEGLDTLLTDLHEAVAECDTAAMRQSVGSISRGPDVCHRLLHIVADEHFKKLYLVFASKWVAKEFAKKAVRDELQGLVSLLASTSGALKGMLYEATMHAVLSKGGRFTAAPISYDTGSLERGAEEDLVLAPCTEQEFFKALSDTATVETYYRPSSATFPTVDAFKRSQDTCDLFQMTVASSKTLDAKTLSNLVDELKLRQGVTPRLLFVVHEDSYPTFKLAAGKNWPPKPKQAASRVKLYVVKGVYDQPQTGTKRGAKTHLAGVALKRARTNPTPPPSPPTTQQERKLAGVAPDRVVRAVAGAGADSAQPATGDAAMKAAAAKDKDTQQAKEEKEEAKLKEKGKGKGTPAQAADCAATSGAAGVATPTTEPEYREAIVAMIRGQKGPVQLSVLGSVVKRPAAVGGKLKAYLESHPDLFAVTPAGVTLKSPPAKAAAQKTRNEGAAGAGLGQVAEGVRRRVIRWAQRQRRQTEGRASGLRRRRALRPRRVHAEPATNNTAQACAAAQQRFRLLCNAVAHSGDKRQTYCRRTARTRWFRAAPASAGAGAGDDEGEVAAGVGWQRAWGGGGGGDSWAAAARRW</sequence>
<reference evidence="2" key="1">
    <citation type="journal article" date="2020" name="bioRxiv">
        <title>Comparative genomics of Chlamydomonas.</title>
        <authorList>
            <person name="Craig R.J."/>
            <person name="Hasan A.R."/>
            <person name="Ness R.W."/>
            <person name="Keightley P.D."/>
        </authorList>
    </citation>
    <scope>NUCLEOTIDE SEQUENCE</scope>
    <source>
        <strain evidence="2">CCAP 11/173</strain>
    </source>
</reference>